<dbReference type="CDD" id="cd17346">
    <property type="entry name" value="MFS_DtpA_like"/>
    <property type="match status" value="1"/>
</dbReference>
<dbReference type="InterPro" id="IPR000109">
    <property type="entry name" value="POT_fam"/>
</dbReference>
<dbReference type="EMBL" id="JEMA01000545">
    <property type="protein sequence ID" value="KYF68679.1"/>
    <property type="molecule type" value="Genomic_DNA"/>
</dbReference>
<dbReference type="GO" id="GO:0005886">
    <property type="term" value="C:plasma membrane"/>
    <property type="evidence" value="ECO:0007669"/>
    <property type="project" value="UniProtKB-SubCell"/>
</dbReference>
<keyword evidence="3" id="KW-1003">Cell membrane</keyword>
<evidence type="ECO:0000256" key="4">
    <source>
        <dbReference type="ARBA" id="ARBA00022692"/>
    </source>
</evidence>
<dbReference type="SUPFAM" id="SSF103473">
    <property type="entry name" value="MFS general substrate transporter"/>
    <property type="match status" value="1"/>
</dbReference>
<evidence type="ECO:0000313" key="11">
    <source>
        <dbReference type="Proteomes" id="UP000075260"/>
    </source>
</evidence>
<evidence type="ECO:0000256" key="3">
    <source>
        <dbReference type="ARBA" id="ARBA00022475"/>
    </source>
</evidence>
<feature type="transmembrane region" description="Helical" evidence="9">
    <location>
        <begin position="443"/>
        <end position="463"/>
    </location>
</feature>
<dbReference type="InterPro" id="IPR018456">
    <property type="entry name" value="PTR2_symporter_CS"/>
</dbReference>
<dbReference type="AlphaFoldDB" id="A0A150QL35"/>
<evidence type="ECO:0000256" key="8">
    <source>
        <dbReference type="RuleBase" id="RU003755"/>
    </source>
</evidence>
<dbReference type="RefSeq" id="WP_061608943.1">
    <property type="nucleotide sequence ID" value="NZ_CP162579.1"/>
</dbReference>
<dbReference type="NCBIfam" id="TIGR00924">
    <property type="entry name" value="yjdL_sub1_fam"/>
    <property type="match status" value="1"/>
</dbReference>
<dbReference type="PROSITE" id="PS01023">
    <property type="entry name" value="PTR2_2"/>
    <property type="match status" value="1"/>
</dbReference>
<keyword evidence="7 9" id="KW-0472">Membrane</keyword>
<dbReference type="Gene3D" id="1.20.1250.20">
    <property type="entry name" value="MFS general substrate transporter like domains"/>
    <property type="match status" value="2"/>
</dbReference>
<feature type="transmembrane region" description="Helical" evidence="9">
    <location>
        <begin position="378"/>
        <end position="395"/>
    </location>
</feature>
<feature type="transmembrane region" description="Helical" evidence="9">
    <location>
        <begin position="416"/>
        <end position="437"/>
    </location>
</feature>
<proteinExistence type="inferred from homology"/>
<feature type="transmembrane region" description="Helical" evidence="9">
    <location>
        <begin position="350"/>
        <end position="372"/>
    </location>
</feature>
<dbReference type="PANTHER" id="PTHR23517">
    <property type="entry name" value="RESISTANCE PROTEIN MDTM, PUTATIVE-RELATED-RELATED"/>
    <property type="match status" value="1"/>
</dbReference>
<evidence type="ECO:0000256" key="2">
    <source>
        <dbReference type="ARBA" id="ARBA00022448"/>
    </source>
</evidence>
<evidence type="ECO:0000313" key="10">
    <source>
        <dbReference type="EMBL" id="KYF68679.1"/>
    </source>
</evidence>
<dbReference type="GO" id="GO:0006857">
    <property type="term" value="P:oligopeptide transport"/>
    <property type="evidence" value="ECO:0007669"/>
    <property type="project" value="InterPro"/>
</dbReference>
<feature type="transmembrane region" description="Helical" evidence="9">
    <location>
        <begin position="321"/>
        <end position="338"/>
    </location>
</feature>
<dbReference type="OrthoDB" id="5351355at2"/>
<feature type="transmembrane region" description="Helical" evidence="9">
    <location>
        <begin position="142"/>
        <end position="166"/>
    </location>
</feature>
<evidence type="ECO:0000256" key="7">
    <source>
        <dbReference type="ARBA" id="ARBA00023136"/>
    </source>
</evidence>
<evidence type="ECO:0000256" key="6">
    <source>
        <dbReference type="ARBA" id="ARBA00022989"/>
    </source>
</evidence>
<gene>
    <name evidence="10" type="ORF">BE15_21950</name>
</gene>
<dbReference type="PANTHER" id="PTHR23517:SF15">
    <property type="entry name" value="PROTON-DEPENDENT OLIGOPEPTIDE FAMILY TRANSPORT PROTEIN"/>
    <property type="match status" value="1"/>
</dbReference>
<keyword evidence="5" id="KW-0571">Peptide transport</keyword>
<keyword evidence="6 9" id="KW-1133">Transmembrane helix</keyword>
<dbReference type="Pfam" id="PF00854">
    <property type="entry name" value="PTR2"/>
    <property type="match status" value="2"/>
</dbReference>
<accession>A0A150QL35</accession>
<protein>
    <submittedName>
        <fullName evidence="10">Peptide ABC transporter</fullName>
    </submittedName>
</protein>
<comment type="subcellular location">
    <subcellularLocation>
        <location evidence="1">Cell membrane</location>
        <topology evidence="1">Multi-pass membrane protein</topology>
    </subcellularLocation>
    <subcellularLocation>
        <location evidence="8">Membrane</location>
        <topology evidence="8">Multi-pass membrane protein</topology>
    </subcellularLocation>
</comment>
<reference evidence="10 11" key="1">
    <citation type="submission" date="2014-02" db="EMBL/GenBank/DDBJ databases">
        <title>The small core and large imbalanced accessory genome model reveals a collaborative survival strategy of Sorangium cellulosum strains in nature.</title>
        <authorList>
            <person name="Han K."/>
            <person name="Peng R."/>
            <person name="Blom J."/>
            <person name="Li Y.-Z."/>
        </authorList>
    </citation>
    <scope>NUCLEOTIDE SEQUENCE [LARGE SCALE GENOMIC DNA]</scope>
    <source>
        <strain evidence="10 11">So0008-312</strain>
    </source>
</reference>
<keyword evidence="2 8" id="KW-0813">Transport</keyword>
<dbReference type="GO" id="GO:1904680">
    <property type="term" value="F:peptide transmembrane transporter activity"/>
    <property type="evidence" value="ECO:0007669"/>
    <property type="project" value="InterPro"/>
</dbReference>
<keyword evidence="5" id="KW-0653">Protein transport</keyword>
<name>A0A150QL35_SORCE</name>
<dbReference type="InterPro" id="IPR036259">
    <property type="entry name" value="MFS_trans_sf"/>
</dbReference>
<evidence type="ECO:0000256" key="5">
    <source>
        <dbReference type="ARBA" id="ARBA00022856"/>
    </source>
</evidence>
<dbReference type="PROSITE" id="PS01022">
    <property type="entry name" value="PTR2_1"/>
    <property type="match status" value="1"/>
</dbReference>
<evidence type="ECO:0000256" key="1">
    <source>
        <dbReference type="ARBA" id="ARBA00004651"/>
    </source>
</evidence>
<feature type="transmembrane region" description="Helical" evidence="9">
    <location>
        <begin position="268"/>
        <end position="285"/>
    </location>
</feature>
<evidence type="ECO:0000256" key="9">
    <source>
        <dbReference type="SAM" id="Phobius"/>
    </source>
</evidence>
<feature type="transmembrane region" description="Helical" evidence="9">
    <location>
        <begin position="220"/>
        <end position="237"/>
    </location>
</feature>
<feature type="transmembrane region" description="Helical" evidence="9">
    <location>
        <begin position="102"/>
        <end position="122"/>
    </location>
</feature>
<dbReference type="Proteomes" id="UP000075260">
    <property type="component" value="Unassembled WGS sequence"/>
</dbReference>
<dbReference type="InterPro" id="IPR050171">
    <property type="entry name" value="MFS_Transporters"/>
</dbReference>
<organism evidence="10 11">
    <name type="scientific">Sorangium cellulosum</name>
    <name type="common">Polyangium cellulosum</name>
    <dbReference type="NCBI Taxonomy" id="56"/>
    <lineage>
        <taxon>Bacteria</taxon>
        <taxon>Pseudomonadati</taxon>
        <taxon>Myxococcota</taxon>
        <taxon>Polyangia</taxon>
        <taxon>Polyangiales</taxon>
        <taxon>Polyangiaceae</taxon>
        <taxon>Sorangium</taxon>
    </lineage>
</organism>
<dbReference type="InterPro" id="IPR005279">
    <property type="entry name" value="Dipep/tripep_permease"/>
</dbReference>
<comment type="similarity">
    <text evidence="8">Belongs to the major facilitator superfamily. Proton-dependent oligopeptide transporter (POT/PTR) (TC 2.A.17) family.</text>
</comment>
<keyword evidence="4 8" id="KW-0812">Transmembrane</keyword>
<comment type="caution">
    <text evidence="10">The sequence shown here is derived from an EMBL/GenBank/DDBJ whole genome shotgun (WGS) entry which is preliminary data.</text>
</comment>
<sequence length="474" mass="52311">MSEQATEPALPVTAFERRFKHPPGLVILFFAEMWERFSYYGMRGLLKLYMANYLFVAAREAYQGCRQHAAPCDLVAGNPESVLGWEFIRGFLPNAPGEQASMLYGLYTGLVYLTPFFGGILADRVWGQRKTVVVGGVLMATGHFVMAFENSFFLALLLLILGNGAFKPNISTQVGSLYPKGDPRRDGAFTIFYMGINLGAFICNFVCGTLAAIYGWHYGFAAAGVGMCLGLVVYLMGQKYLAKDNLTKASEGAGEQKQPLTSDEWKRVGALVALCALNVVFWAVYEQQGNTMQSWADEKTVWPNVLGFQIPSTWFQSANPLFIILFAPLLDIFWRWQAKRGTEPTSVSKMAIGCTVLGLSFVVMILGAQAVGDGKGSLFWPIFCTLLLTIGELYLSPIGLSLVTKVSPVRIVSMMMGMWFVSSFFGNTLSGYIGIFYERWSKDMFFLLLTVLGVGAGAAMFAFNKPLRRVIGNQ</sequence>
<feature type="transmembrane region" description="Helical" evidence="9">
    <location>
        <begin position="187"/>
        <end position="214"/>
    </location>
</feature>